<proteinExistence type="predicted"/>
<dbReference type="EMBL" id="BARV01006939">
    <property type="protein sequence ID" value="GAI17958.1"/>
    <property type="molecule type" value="Genomic_DNA"/>
</dbReference>
<gene>
    <name evidence="1" type="ORF">S06H3_14197</name>
</gene>
<reference evidence="1" key="1">
    <citation type="journal article" date="2014" name="Front. Microbiol.">
        <title>High frequency of phylogenetically diverse reductive dehalogenase-homologous genes in deep subseafloor sedimentary metagenomes.</title>
        <authorList>
            <person name="Kawai M."/>
            <person name="Futagami T."/>
            <person name="Toyoda A."/>
            <person name="Takaki Y."/>
            <person name="Nishi S."/>
            <person name="Hori S."/>
            <person name="Arai W."/>
            <person name="Tsubouchi T."/>
            <person name="Morono Y."/>
            <person name="Uchiyama I."/>
            <person name="Ito T."/>
            <person name="Fujiyama A."/>
            <person name="Inagaki F."/>
            <person name="Takami H."/>
        </authorList>
    </citation>
    <scope>NUCLEOTIDE SEQUENCE</scope>
    <source>
        <strain evidence="1">Expedition CK06-06</strain>
    </source>
</reference>
<sequence>MIDRIKRLQQMLGLNLAVKAKKGHADGQNLHKIRIYFLEF</sequence>
<name>X1LFV6_9ZZZZ</name>
<protein>
    <submittedName>
        <fullName evidence="1">Uncharacterized protein</fullName>
    </submittedName>
</protein>
<dbReference type="AlphaFoldDB" id="X1LFV6"/>
<accession>X1LFV6</accession>
<evidence type="ECO:0000313" key="1">
    <source>
        <dbReference type="EMBL" id="GAI17958.1"/>
    </source>
</evidence>
<organism evidence="1">
    <name type="scientific">marine sediment metagenome</name>
    <dbReference type="NCBI Taxonomy" id="412755"/>
    <lineage>
        <taxon>unclassified sequences</taxon>
        <taxon>metagenomes</taxon>
        <taxon>ecological metagenomes</taxon>
    </lineage>
</organism>
<comment type="caution">
    <text evidence="1">The sequence shown here is derived from an EMBL/GenBank/DDBJ whole genome shotgun (WGS) entry which is preliminary data.</text>
</comment>